<feature type="binding site" evidence="1">
    <location>
        <position position="367"/>
    </location>
    <ligand>
        <name>Mn(2+)</name>
        <dbReference type="ChEBI" id="CHEBI:29035"/>
        <label>2</label>
    </ligand>
</feature>
<gene>
    <name evidence="3" type="ORF">IAA64_09585</name>
</gene>
<evidence type="ECO:0000313" key="3">
    <source>
        <dbReference type="EMBL" id="HIV28212.1"/>
    </source>
</evidence>
<reference evidence="3" key="2">
    <citation type="journal article" date="2021" name="PeerJ">
        <title>Extensive microbial diversity within the chicken gut microbiome revealed by metagenomics and culture.</title>
        <authorList>
            <person name="Gilroy R."/>
            <person name="Ravi A."/>
            <person name="Getino M."/>
            <person name="Pursley I."/>
            <person name="Horton D.L."/>
            <person name="Alikhan N.F."/>
            <person name="Baker D."/>
            <person name="Gharbi K."/>
            <person name="Hall N."/>
            <person name="Watson M."/>
            <person name="Adriaenssens E.M."/>
            <person name="Foster-Nyarko E."/>
            <person name="Jarju S."/>
            <person name="Secka A."/>
            <person name="Antonio M."/>
            <person name="Oren A."/>
            <person name="Chaudhuri R.R."/>
            <person name="La Ragione R."/>
            <person name="Hildebrand F."/>
            <person name="Pallen M.J."/>
        </authorList>
    </citation>
    <scope>NUCLEOTIDE SEQUENCE</scope>
    <source>
        <strain evidence="3">CHK183-6373</strain>
    </source>
</reference>
<feature type="binding site" evidence="1">
    <location>
        <position position="149"/>
    </location>
    <ligand>
        <name>Mn(2+)</name>
        <dbReference type="ChEBI" id="CHEBI:29035"/>
        <label>2</label>
    </ligand>
</feature>
<feature type="binding site" evidence="1">
    <location>
        <position position="175"/>
    </location>
    <ligand>
        <name>Mn(2+)</name>
        <dbReference type="ChEBI" id="CHEBI:29035"/>
        <label>2</label>
    </ligand>
</feature>
<feature type="binding site" evidence="1">
    <location>
        <position position="115"/>
    </location>
    <ligand>
        <name>Mn(2+)</name>
        <dbReference type="ChEBI" id="CHEBI:29035"/>
        <label>2</label>
    </ligand>
</feature>
<dbReference type="PANTHER" id="PTHR11014">
    <property type="entry name" value="PEPTIDASE M20 FAMILY MEMBER"/>
    <property type="match status" value="1"/>
</dbReference>
<dbReference type="Proteomes" id="UP000886884">
    <property type="component" value="Unassembled WGS sequence"/>
</dbReference>
<organism evidence="3 4">
    <name type="scientific">Candidatus Ornithocaccomicrobium faecavium</name>
    <dbReference type="NCBI Taxonomy" id="2840890"/>
    <lineage>
        <taxon>Bacteria</taxon>
        <taxon>Bacillati</taxon>
        <taxon>Bacillota</taxon>
        <taxon>Clostridia</taxon>
        <taxon>Candidatus Ornithocaccomicrobium</taxon>
    </lineage>
</organism>
<evidence type="ECO:0000256" key="1">
    <source>
        <dbReference type="PIRSR" id="PIRSR005962-1"/>
    </source>
</evidence>
<dbReference type="Gene3D" id="3.30.70.360">
    <property type="match status" value="1"/>
</dbReference>
<comment type="cofactor">
    <cofactor evidence="1">
        <name>Mn(2+)</name>
        <dbReference type="ChEBI" id="CHEBI:29035"/>
    </cofactor>
    <text evidence="1">The Mn(2+) ion enhances activity.</text>
</comment>
<dbReference type="SUPFAM" id="SSF53187">
    <property type="entry name" value="Zn-dependent exopeptidases"/>
    <property type="match status" value="1"/>
</dbReference>
<keyword evidence="1" id="KW-0479">Metal-binding</keyword>
<dbReference type="Gene3D" id="3.40.630.10">
    <property type="entry name" value="Zn peptidases"/>
    <property type="match status" value="1"/>
</dbReference>
<dbReference type="Pfam" id="PF01546">
    <property type="entry name" value="Peptidase_M20"/>
    <property type="match status" value="1"/>
</dbReference>
<feature type="domain" description="Peptidase M20 dimerisation" evidence="2">
    <location>
        <begin position="200"/>
        <end position="291"/>
    </location>
</feature>
<evidence type="ECO:0000313" key="4">
    <source>
        <dbReference type="Proteomes" id="UP000886884"/>
    </source>
</evidence>
<sequence>MESSPARARGIAHSTGGRTIDTLASIVADRRALHRIPEIGYDLPKTRAYIQAAMSQLHPDETREVADGMIYVFRAPEGGKDAIAFRADMDALEIAENTGLEFASTHPGQMHACGHDGHMATLLALARAVHARRSSLRRDVVLVFQPAEESQGGARKMIEAGAFENLPVREIYGMHVMPQFPVGRIGIREGAEMAMVGCLDISIEGKSAHGALPHLGCDAVGAMAHFISNVQTLLKRRIDAFEPTIFSIGKVRAGDVRNIVADWAFMECTTRAYSDEVASQIFAVIDDCLKATDLMFGTKSQVLPSTHYPAVVNSPAETQKVIRLAGERYLPVEPMTIAEDFSEYQKVFPGAFFFTGIGDETHRSPLHSDTFNFDERALLPALELFTALIDD</sequence>
<dbReference type="InterPro" id="IPR017439">
    <property type="entry name" value="Amidohydrolase"/>
</dbReference>
<reference evidence="3" key="1">
    <citation type="submission" date="2020-10" db="EMBL/GenBank/DDBJ databases">
        <authorList>
            <person name="Gilroy R."/>
        </authorList>
    </citation>
    <scope>NUCLEOTIDE SEQUENCE</scope>
    <source>
        <strain evidence="3">CHK183-6373</strain>
    </source>
</reference>
<dbReference type="SUPFAM" id="SSF55031">
    <property type="entry name" value="Bacterial exopeptidase dimerisation domain"/>
    <property type="match status" value="1"/>
</dbReference>
<dbReference type="Pfam" id="PF07687">
    <property type="entry name" value="M20_dimer"/>
    <property type="match status" value="1"/>
</dbReference>
<evidence type="ECO:0000259" key="2">
    <source>
        <dbReference type="Pfam" id="PF07687"/>
    </source>
</evidence>
<dbReference type="GO" id="GO:0016787">
    <property type="term" value="F:hydrolase activity"/>
    <property type="evidence" value="ECO:0007669"/>
    <property type="project" value="InterPro"/>
</dbReference>
<dbReference type="InterPro" id="IPR002933">
    <property type="entry name" value="Peptidase_M20"/>
</dbReference>
<feature type="binding site" evidence="1">
    <location>
        <position position="113"/>
    </location>
    <ligand>
        <name>Mn(2+)</name>
        <dbReference type="ChEBI" id="CHEBI:29035"/>
        <label>2</label>
    </ligand>
</feature>
<proteinExistence type="predicted"/>
<dbReference type="EMBL" id="DVOT01000170">
    <property type="protein sequence ID" value="HIV28212.1"/>
    <property type="molecule type" value="Genomic_DNA"/>
</dbReference>
<accession>A0A9D1TDU4</accession>
<comment type="caution">
    <text evidence="3">The sequence shown here is derived from an EMBL/GenBank/DDBJ whole genome shotgun (WGS) entry which is preliminary data.</text>
</comment>
<dbReference type="InterPro" id="IPR011650">
    <property type="entry name" value="Peptidase_M20_dimer"/>
</dbReference>
<dbReference type="PANTHER" id="PTHR11014:SF63">
    <property type="entry name" value="METALLOPEPTIDASE, PUTATIVE (AFU_ORTHOLOGUE AFUA_6G09600)-RELATED"/>
    <property type="match status" value="1"/>
</dbReference>
<keyword evidence="1" id="KW-0464">Manganese</keyword>
<dbReference type="CDD" id="cd03886">
    <property type="entry name" value="M20_Acy1"/>
    <property type="match status" value="1"/>
</dbReference>
<name>A0A9D1TDU4_9FIRM</name>
<dbReference type="InterPro" id="IPR036264">
    <property type="entry name" value="Bact_exopeptidase_dim_dom"/>
</dbReference>
<dbReference type="NCBIfam" id="TIGR01891">
    <property type="entry name" value="amidohydrolases"/>
    <property type="match status" value="1"/>
</dbReference>
<protein>
    <submittedName>
        <fullName evidence="3">Amidohydrolase</fullName>
    </submittedName>
</protein>
<dbReference type="PIRSF" id="PIRSF005962">
    <property type="entry name" value="Pept_M20D_amidohydro"/>
    <property type="match status" value="1"/>
</dbReference>
<dbReference type="GO" id="GO:0046872">
    <property type="term" value="F:metal ion binding"/>
    <property type="evidence" value="ECO:0007669"/>
    <property type="project" value="UniProtKB-KW"/>
</dbReference>
<dbReference type="AlphaFoldDB" id="A0A9D1TDU4"/>